<dbReference type="RefSeq" id="WP_004087348.1">
    <property type="nucleotide sequence ID" value="NZ_CAOUIW010000056.1"/>
</dbReference>
<sequence>MNMGFTLEGELEGRKLSLTCTGVIRDYESFKAFKADLFDIVGVSEIEHLKEKAFDELEVKFADSHPLPDCLVGFFLKLSERDKIAVSLMTNENKMLSFFISLFLDEKLNVRLYL</sequence>
<dbReference type="STRING" id="37372.XJ32_01745"/>
<evidence type="ECO:0000313" key="3">
    <source>
        <dbReference type="EMBL" id="TLE09651.1"/>
    </source>
</evidence>
<evidence type="ECO:0000313" key="6">
    <source>
        <dbReference type="Proteomes" id="UP000188298"/>
    </source>
</evidence>
<evidence type="ECO:0000313" key="1">
    <source>
        <dbReference type="EMBL" id="AQQ59038.1"/>
    </source>
</evidence>
<dbReference type="EMBL" id="JRPJ02000027">
    <property type="protein sequence ID" value="TLE09651.1"/>
    <property type="molecule type" value="Genomic_DNA"/>
</dbReference>
<dbReference type="Proteomes" id="UP000029870">
    <property type="component" value="Unassembled WGS sequence"/>
</dbReference>
<evidence type="ECO:0000313" key="2">
    <source>
        <dbReference type="EMBL" id="TLE03811.1"/>
    </source>
</evidence>
<evidence type="ECO:0000313" key="5">
    <source>
        <dbReference type="Proteomes" id="UP000029870"/>
    </source>
</evidence>
<name>A0A099UTN1_9HELI</name>
<reference evidence="3" key="3">
    <citation type="submission" date="2018-04" db="EMBL/GenBank/DDBJ databases">
        <authorList>
            <person name="Sheh A."/>
            <person name="Shen Z."/>
            <person name="Mannion A.J."/>
            <person name="Fox J.G."/>
        </authorList>
    </citation>
    <scope>NUCLEOTIDE SEQUENCE</scope>
    <source>
        <strain evidence="3">ATCC 49320</strain>
        <strain evidence="2">Missouri</strain>
    </source>
</reference>
<accession>A0A099UTN1</accession>
<dbReference type="Proteomes" id="UP000188298">
    <property type="component" value="Chromosome"/>
</dbReference>
<dbReference type="KEGG" id="hbl:XJ32_01745"/>
<dbReference type="EMBL" id="JRPH02000025">
    <property type="protein sequence ID" value="TLE03811.1"/>
    <property type="molecule type" value="Genomic_DNA"/>
</dbReference>
<dbReference type="Proteomes" id="UP000029857">
    <property type="component" value="Unassembled WGS sequence"/>
</dbReference>
<reference evidence="1 6" key="2">
    <citation type="submission" date="2017-02" db="EMBL/GenBank/DDBJ databases">
        <title>Whole genome sequencing of Helicobacter bilis strain AAQJH.</title>
        <authorList>
            <person name="Conlan S."/>
            <person name="Thomas P.J."/>
            <person name="Mullikin J."/>
            <person name="Palmore T.N."/>
            <person name="Frank K.M."/>
            <person name="Segre J.A."/>
        </authorList>
    </citation>
    <scope>NUCLEOTIDE SEQUENCE [LARGE SCALE GENOMIC DNA]</scope>
    <source>
        <strain evidence="1 6">AAQJH</strain>
    </source>
</reference>
<gene>
    <name evidence="2" type="ORF">LS77_008165</name>
    <name evidence="3" type="ORF">LS79_007500</name>
    <name evidence="1" type="ORF">XJ32_01745</name>
</gene>
<organism evidence="3 4">
    <name type="scientific">Helicobacter bilis</name>
    <dbReference type="NCBI Taxonomy" id="37372"/>
    <lineage>
        <taxon>Bacteria</taxon>
        <taxon>Pseudomonadati</taxon>
        <taxon>Campylobacterota</taxon>
        <taxon>Epsilonproteobacteria</taxon>
        <taxon>Campylobacterales</taxon>
        <taxon>Helicobacteraceae</taxon>
        <taxon>Helicobacter</taxon>
    </lineage>
</organism>
<protein>
    <submittedName>
        <fullName evidence="3">Uncharacterized protein</fullName>
    </submittedName>
</protein>
<dbReference type="EMBL" id="CP019645">
    <property type="protein sequence ID" value="AQQ59038.1"/>
    <property type="molecule type" value="Genomic_DNA"/>
</dbReference>
<proteinExistence type="predicted"/>
<reference evidence="4 5" key="1">
    <citation type="journal article" date="2014" name="Genome Announc.">
        <title>Draft genome sequences of eight enterohepatic helicobacter species isolated from both laboratory and wild rodents.</title>
        <authorList>
            <person name="Sheh A."/>
            <person name="Shen Z."/>
            <person name="Fox J.G."/>
        </authorList>
    </citation>
    <scope>NUCLEOTIDE SEQUENCE [LARGE SCALE GENOMIC DNA]</scope>
    <source>
        <strain evidence="3 4">ATCC 49320</strain>
        <strain evidence="2 5">Missouri</strain>
    </source>
</reference>
<evidence type="ECO:0000313" key="4">
    <source>
        <dbReference type="Proteomes" id="UP000029857"/>
    </source>
</evidence>
<dbReference type="AlphaFoldDB" id="A0A099UTN1"/>